<keyword evidence="2" id="KW-1185">Reference proteome</keyword>
<accession>H6RIQ1</accession>
<dbReference type="HOGENOM" id="CLU_2951084_0_0_11"/>
<organism evidence="1 2">
    <name type="scientific">Blastococcus saxobsidens (strain DD2)</name>
    <dbReference type="NCBI Taxonomy" id="1146883"/>
    <lineage>
        <taxon>Bacteria</taxon>
        <taxon>Bacillati</taxon>
        <taxon>Actinomycetota</taxon>
        <taxon>Actinomycetes</taxon>
        <taxon>Geodermatophilales</taxon>
        <taxon>Geodermatophilaceae</taxon>
        <taxon>Blastococcus</taxon>
    </lineage>
</organism>
<sequence>MCARTTASRSAASRRTSARQSCHCSGVHALVVGAGSVAVTGTSGGVGFVLKGENLCREI</sequence>
<evidence type="ECO:0000313" key="2">
    <source>
        <dbReference type="Proteomes" id="UP000007517"/>
    </source>
</evidence>
<dbReference type="KEGG" id="bsd:BLASA_1307"/>
<reference evidence="1 2" key="1">
    <citation type="journal article" date="2012" name="J. Bacteriol.">
        <title>Genome Sequence of Blastococcus saxobsidens DD2, a Stone-Inhabiting Bacterium.</title>
        <authorList>
            <person name="Chouaia B."/>
            <person name="Crotti E."/>
            <person name="Brusetti L."/>
            <person name="Daffonchio D."/>
            <person name="Essoussi I."/>
            <person name="Nouioui I."/>
            <person name="Sbissi I."/>
            <person name="Ghodhbane-Gtari F."/>
            <person name="Gtari M."/>
            <person name="Vacherie B."/>
            <person name="Barbe V."/>
            <person name="Medigue C."/>
            <person name="Gury J."/>
            <person name="Pujic P."/>
            <person name="Normand P."/>
        </authorList>
    </citation>
    <scope>NUCLEOTIDE SEQUENCE [LARGE SCALE GENOMIC DNA]</scope>
    <source>
        <strain evidence="1 2">DD2</strain>
    </source>
</reference>
<reference evidence="2" key="2">
    <citation type="submission" date="2012-02" db="EMBL/GenBank/DDBJ databases">
        <title>Complete genome sequence of Blastococcus saxobsidens strain DD2.</title>
        <authorList>
            <person name="Genoscope."/>
        </authorList>
    </citation>
    <scope>NUCLEOTIDE SEQUENCE [LARGE SCALE GENOMIC DNA]</scope>
    <source>
        <strain evidence="2">DD2</strain>
    </source>
</reference>
<dbReference type="AlphaFoldDB" id="H6RIQ1"/>
<dbReference type="Proteomes" id="UP000007517">
    <property type="component" value="Chromosome"/>
</dbReference>
<evidence type="ECO:0000313" key="1">
    <source>
        <dbReference type="EMBL" id="CCG02245.1"/>
    </source>
</evidence>
<gene>
    <name evidence="1" type="ordered locus">BLASA_1307</name>
</gene>
<name>H6RIQ1_BLASD</name>
<protein>
    <submittedName>
        <fullName evidence="1">Uncharacterized protein</fullName>
    </submittedName>
</protein>
<proteinExistence type="predicted"/>
<dbReference type="EMBL" id="FO117623">
    <property type="protein sequence ID" value="CCG02245.1"/>
    <property type="molecule type" value="Genomic_DNA"/>
</dbReference>